<name>A0ABU5TAQ8_9MICC</name>
<proteinExistence type="predicted"/>
<dbReference type="Gene3D" id="2.70.98.10">
    <property type="match status" value="1"/>
</dbReference>
<sequence length="204" mass="21658">MTLAFELAPSEGCPFGLRLEAAYTVDGGGSPREGGLAWTVRATNTGDAASPYGVCPHPYLVAGASPLDALELEIPAERFLEVTPDRLPPVEQRRVEGHDFDFWTPRAIGATEIDHAFTGIGFDADGEAGVALRDREHGTGVAMVWDRSCPWLQIHTGDKQPPAPNRLGLAVEPMTCSPDAFNSGSDLVTLPPERSTPPDGASVP</sequence>
<comment type="caution">
    <text evidence="2">The sequence shown here is derived from an EMBL/GenBank/DDBJ whole genome shotgun (WGS) entry which is preliminary data.</text>
</comment>
<evidence type="ECO:0000313" key="2">
    <source>
        <dbReference type="EMBL" id="MEA5456769.1"/>
    </source>
</evidence>
<evidence type="ECO:0008006" key="4">
    <source>
        <dbReference type="Google" id="ProtNLM"/>
    </source>
</evidence>
<feature type="region of interest" description="Disordered" evidence="1">
    <location>
        <begin position="177"/>
        <end position="204"/>
    </location>
</feature>
<keyword evidence="3" id="KW-1185">Reference proteome</keyword>
<dbReference type="Pfam" id="PF01263">
    <property type="entry name" value="Aldose_epim"/>
    <property type="match status" value="1"/>
</dbReference>
<gene>
    <name evidence="2" type="ORF">SPF06_18755</name>
</gene>
<dbReference type="SUPFAM" id="SSF74650">
    <property type="entry name" value="Galactose mutarotase-like"/>
    <property type="match status" value="1"/>
</dbReference>
<evidence type="ECO:0000313" key="3">
    <source>
        <dbReference type="Proteomes" id="UP001304769"/>
    </source>
</evidence>
<dbReference type="RefSeq" id="WP_323280669.1">
    <property type="nucleotide sequence ID" value="NZ_JAYGGQ010000017.1"/>
</dbReference>
<protein>
    <recommendedName>
        <fullName evidence="4">Galactose mutarotase</fullName>
    </recommendedName>
</protein>
<evidence type="ECO:0000256" key="1">
    <source>
        <dbReference type="SAM" id="MobiDB-lite"/>
    </source>
</evidence>
<dbReference type="InterPro" id="IPR011013">
    <property type="entry name" value="Gal_mutarotase_sf_dom"/>
</dbReference>
<accession>A0ABU5TAQ8</accession>
<reference evidence="2 3" key="1">
    <citation type="submission" date="2023-12" db="EMBL/GenBank/DDBJ databases">
        <title>Sinomonas terricola sp. nov, isolated from litchi orchard soil in Guangdong, PR China.</title>
        <authorList>
            <person name="Jiaxin W."/>
            <person name="Yang Z."/>
            <person name="Honghui Z."/>
        </authorList>
    </citation>
    <scope>NUCLEOTIDE SEQUENCE [LARGE SCALE GENOMIC DNA]</scope>
    <source>
        <strain evidence="2 3">JGH33</strain>
    </source>
</reference>
<organism evidence="2 3">
    <name type="scientific">Sinomonas terricola</name>
    <dbReference type="NCBI Taxonomy" id="3110330"/>
    <lineage>
        <taxon>Bacteria</taxon>
        <taxon>Bacillati</taxon>
        <taxon>Actinomycetota</taxon>
        <taxon>Actinomycetes</taxon>
        <taxon>Micrococcales</taxon>
        <taxon>Micrococcaceae</taxon>
        <taxon>Sinomonas</taxon>
    </lineage>
</organism>
<dbReference type="InterPro" id="IPR008183">
    <property type="entry name" value="Aldose_1/G6P_1-epimerase"/>
</dbReference>
<dbReference type="Proteomes" id="UP001304769">
    <property type="component" value="Unassembled WGS sequence"/>
</dbReference>
<dbReference type="InterPro" id="IPR014718">
    <property type="entry name" value="GH-type_carb-bd"/>
</dbReference>
<dbReference type="EMBL" id="JAYGGQ010000017">
    <property type="protein sequence ID" value="MEA5456769.1"/>
    <property type="molecule type" value="Genomic_DNA"/>
</dbReference>